<sequence length="327" mass="35702">MLKIVTTIVIFLTSSAFLLAGVALPAAASNQPPDFECPDGHRWTGFGCEPEDDDTDRERTGCDQADPTVMNIPCRFGPFVWHQPHDSYLRALTQQEAAEFRDDGIYGCSGCLYDGLWQDYPLGWIYEWRKISGIIPPSDPVWGQVGFIWLADDPLGPPPVDPAALAQQILDDMDLQPIEIGMAPAPIDQRPDSLGLVGAPVWLWAVDPSPQTWGPVEDSMSEGGITVTVTAAVEEASWDTGDGSIRTCTDPGTAYRESLGVRESPNCGHTYQQTSRQHPDQAFTVTATTHWAASWEASTGESGTLDVDPLTSTARVRIGERQLIEQE</sequence>
<name>A0A6N9YP72_9ACTN</name>
<gene>
    <name evidence="2" type="ORF">G1H11_16260</name>
</gene>
<reference evidence="2 3" key="1">
    <citation type="submission" date="2020-02" db="EMBL/GenBank/DDBJ databases">
        <authorList>
            <person name="Li X.-J."/>
            <person name="Feng X.-M."/>
        </authorList>
    </citation>
    <scope>NUCLEOTIDE SEQUENCE [LARGE SCALE GENOMIC DNA]</scope>
    <source>
        <strain evidence="2 3">CGMCC 4.7225</strain>
    </source>
</reference>
<evidence type="ECO:0000256" key="1">
    <source>
        <dbReference type="SAM" id="SignalP"/>
    </source>
</evidence>
<feature type="chain" id="PRO_5027103392" description="ATP/GTP-binding protein" evidence="1">
    <location>
        <begin position="29"/>
        <end position="327"/>
    </location>
</feature>
<evidence type="ECO:0008006" key="4">
    <source>
        <dbReference type="Google" id="ProtNLM"/>
    </source>
</evidence>
<organism evidence="2 3">
    <name type="scientific">Phytoactinopolyspora alkaliphila</name>
    <dbReference type="NCBI Taxonomy" id="1783498"/>
    <lineage>
        <taxon>Bacteria</taxon>
        <taxon>Bacillati</taxon>
        <taxon>Actinomycetota</taxon>
        <taxon>Actinomycetes</taxon>
        <taxon>Jiangellales</taxon>
        <taxon>Jiangellaceae</taxon>
        <taxon>Phytoactinopolyspora</taxon>
    </lineage>
</organism>
<proteinExistence type="predicted"/>
<accession>A0A6N9YP72</accession>
<keyword evidence="3" id="KW-1185">Reference proteome</keyword>
<protein>
    <recommendedName>
        <fullName evidence="4">ATP/GTP-binding protein</fullName>
    </recommendedName>
</protein>
<comment type="caution">
    <text evidence="2">The sequence shown here is derived from an EMBL/GenBank/DDBJ whole genome shotgun (WGS) entry which is preliminary data.</text>
</comment>
<dbReference type="Proteomes" id="UP000469185">
    <property type="component" value="Unassembled WGS sequence"/>
</dbReference>
<keyword evidence="1" id="KW-0732">Signal</keyword>
<dbReference type="EMBL" id="JAAGOB010000008">
    <property type="protein sequence ID" value="NED96861.1"/>
    <property type="molecule type" value="Genomic_DNA"/>
</dbReference>
<evidence type="ECO:0000313" key="3">
    <source>
        <dbReference type="Proteomes" id="UP000469185"/>
    </source>
</evidence>
<feature type="signal peptide" evidence="1">
    <location>
        <begin position="1"/>
        <end position="28"/>
    </location>
</feature>
<evidence type="ECO:0000313" key="2">
    <source>
        <dbReference type="EMBL" id="NED96861.1"/>
    </source>
</evidence>
<dbReference type="AlphaFoldDB" id="A0A6N9YP72"/>